<evidence type="ECO:0008006" key="4">
    <source>
        <dbReference type="Google" id="ProtNLM"/>
    </source>
</evidence>
<proteinExistence type="predicted"/>
<feature type="signal peptide" evidence="1">
    <location>
        <begin position="1"/>
        <end position="23"/>
    </location>
</feature>
<dbReference type="EMBL" id="MU069471">
    <property type="protein sequence ID" value="KAF5841980.1"/>
    <property type="molecule type" value="Genomic_DNA"/>
</dbReference>
<protein>
    <recommendedName>
        <fullName evidence="4">Secreted protein</fullName>
    </recommendedName>
</protein>
<evidence type="ECO:0000313" key="3">
    <source>
        <dbReference type="Proteomes" id="UP000815325"/>
    </source>
</evidence>
<comment type="caution">
    <text evidence="2">The sequence shown here is derived from an EMBL/GenBank/DDBJ whole genome shotgun (WGS) entry which is preliminary data.</text>
</comment>
<gene>
    <name evidence="2" type="ORF">DUNSADRAFT_9861</name>
</gene>
<feature type="chain" id="PRO_5047401837" description="Secreted protein" evidence="1">
    <location>
        <begin position="24"/>
        <end position="167"/>
    </location>
</feature>
<evidence type="ECO:0000256" key="1">
    <source>
        <dbReference type="SAM" id="SignalP"/>
    </source>
</evidence>
<keyword evidence="1" id="KW-0732">Signal</keyword>
<organism evidence="2 3">
    <name type="scientific">Dunaliella salina</name>
    <name type="common">Green alga</name>
    <name type="synonym">Protococcus salinus</name>
    <dbReference type="NCBI Taxonomy" id="3046"/>
    <lineage>
        <taxon>Eukaryota</taxon>
        <taxon>Viridiplantae</taxon>
        <taxon>Chlorophyta</taxon>
        <taxon>core chlorophytes</taxon>
        <taxon>Chlorophyceae</taxon>
        <taxon>CS clade</taxon>
        <taxon>Chlamydomonadales</taxon>
        <taxon>Dunaliellaceae</taxon>
        <taxon>Dunaliella</taxon>
    </lineage>
</organism>
<reference evidence="2" key="1">
    <citation type="submission" date="2017-08" db="EMBL/GenBank/DDBJ databases">
        <authorList>
            <person name="Polle J.E."/>
            <person name="Barry K."/>
            <person name="Cushman J."/>
            <person name="Schmutz J."/>
            <person name="Tran D."/>
            <person name="Hathwaick L.T."/>
            <person name="Yim W.C."/>
            <person name="Jenkins J."/>
            <person name="Mckie-Krisberg Z.M."/>
            <person name="Prochnik S."/>
            <person name="Lindquist E."/>
            <person name="Dockter R.B."/>
            <person name="Adam C."/>
            <person name="Molina H."/>
            <person name="Bunkerborg J."/>
            <person name="Jin E."/>
            <person name="Buchheim M."/>
            <person name="Magnuson J."/>
        </authorList>
    </citation>
    <scope>NUCLEOTIDE SEQUENCE</scope>
    <source>
        <strain evidence="2">CCAP 19/18</strain>
    </source>
</reference>
<dbReference type="Proteomes" id="UP000815325">
    <property type="component" value="Unassembled WGS sequence"/>
</dbReference>
<evidence type="ECO:0000313" key="2">
    <source>
        <dbReference type="EMBL" id="KAF5841980.1"/>
    </source>
</evidence>
<accession>A0ABQ7H543</accession>
<sequence>MQCRGFTCIVLVCLGIGLFASVSDRLTHSVCDALGRLIGESELLCIEWHWNVSVDVKASYQVKCWVRHALHSRMVAVRFQPKQPACCLLKCTHFMTRLAEVSAASQLVTKCPVVGLEQRKAYCFISCVLIGKPTLFMHARIVANRQPAACSTCNSPDCEHYLRIAKF</sequence>
<keyword evidence="3" id="KW-1185">Reference proteome</keyword>
<name>A0ABQ7H543_DUNSA</name>